<evidence type="ECO:0000313" key="1">
    <source>
        <dbReference type="EMBL" id="CAD7408452.1"/>
    </source>
</evidence>
<dbReference type="EMBL" id="OC320594">
    <property type="protein sequence ID" value="CAD7408452.1"/>
    <property type="molecule type" value="Genomic_DNA"/>
</dbReference>
<name>A0A7R9D7H3_TIMCR</name>
<sequence length="260" mass="28404">MACGWARGGQRLILETKPSHLFTSYLQMACSWARHPSAMLSPFYNVVKLIRLSDPVHLGPRYLIKLFRRSKVWFTLIGLCWDCAGTVLFCSVDMDQTEEDAIVACGLYLICVNNVGMFCSHCQFVDKNLREGSPLVGRSRSNSYGNDLFEIVGSTTQSYQCESTLSDSGESQRRSAVSLLQTVDQTLGVAIFHGLTGSGQDVVSARALTTICREGGFPPTLPLIAATDAVVGSAAGIPKALNSDKVDRKQFSEARVYRSS</sequence>
<proteinExistence type="predicted"/>
<gene>
    <name evidence="1" type="ORF">TCEB3V08_LOCUS9525</name>
</gene>
<protein>
    <submittedName>
        <fullName evidence="1">Uncharacterized protein</fullName>
    </submittedName>
</protein>
<dbReference type="AlphaFoldDB" id="A0A7R9D7H3"/>
<reference evidence="1" key="1">
    <citation type="submission" date="2020-11" db="EMBL/GenBank/DDBJ databases">
        <authorList>
            <person name="Tran Van P."/>
        </authorList>
    </citation>
    <scope>NUCLEOTIDE SEQUENCE</scope>
</reference>
<organism evidence="1">
    <name type="scientific">Timema cristinae</name>
    <name type="common">Walking stick</name>
    <dbReference type="NCBI Taxonomy" id="61476"/>
    <lineage>
        <taxon>Eukaryota</taxon>
        <taxon>Metazoa</taxon>
        <taxon>Ecdysozoa</taxon>
        <taxon>Arthropoda</taxon>
        <taxon>Hexapoda</taxon>
        <taxon>Insecta</taxon>
        <taxon>Pterygota</taxon>
        <taxon>Neoptera</taxon>
        <taxon>Polyneoptera</taxon>
        <taxon>Phasmatodea</taxon>
        <taxon>Timematodea</taxon>
        <taxon>Timematoidea</taxon>
        <taxon>Timematidae</taxon>
        <taxon>Timema</taxon>
    </lineage>
</organism>
<accession>A0A7R9D7H3</accession>